<organism evidence="3 4">
    <name type="scientific">Pontiella desulfatans</name>
    <dbReference type="NCBI Taxonomy" id="2750659"/>
    <lineage>
        <taxon>Bacteria</taxon>
        <taxon>Pseudomonadati</taxon>
        <taxon>Kiritimatiellota</taxon>
        <taxon>Kiritimatiellia</taxon>
        <taxon>Kiritimatiellales</taxon>
        <taxon>Pontiellaceae</taxon>
        <taxon>Pontiella</taxon>
    </lineage>
</organism>
<proteinExistence type="predicted"/>
<dbReference type="GO" id="GO:0008233">
    <property type="term" value="F:peptidase activity"/>
    <property type="evidence" value="ECO:0007669"/>
    <property type="project" value="UniProtKB-KW"/>
</dbReference>
<dbReference type="GO" id="GO:0006508">
    <property type="term" value="P:proteolysis"/>
    <property type="evidence" value="ECO:0007669"/>
    <property type="project" value="UniProtKB-KW"/>
</dbReference>
<dbReference type="InterPro" id="IPR005546">
    <property type="entry name" value="Autotransporte_beta"/>
</dbReference>
<dbReference type="RefSeq" id="WP_136080803.1">
    <property type="nucleotide sequence ID" value="NZ_CAAHFG010000002.1"/>
</dbReference>
<dbReference type="Pfam" id="PF03797">
    <property type="entry name" value="Autotransporter"/>
    <property type="match status" value="1"/>
</dbReference>
<keyword evidence="4" id="KW-1185">Reference proteome</keyword>
<dbReference type="EMBL" id="CAAHFG010000002">
    <property type="protein sequence ID" value="VGO15218.1"/>
    <property type="molecule type" value="Genomic_DNA"/>
</dbReference>
<feature type="compositionally biased region" description="Polar residues" evidence="1">
    <location>
        <begin position="862"/>
        <end position="872"/>
    </location>
</feature>
<keyword evidence="3" id="KW-0378">Hydrolase</keyword>
<name>A0A6C2U577_PONDE</name>
<feature type="domain" description="Autotransporter" evidence="2">
    <location>
        <begin position="882"/>
        <end position="1170"/>
    </location>
</feature>
<gene>
    <name evidence="3" type="ORF">PDESU_03800</name>
</gene>
<dbReference type="Gene3D" id="2.40.128.130">
    <property type="entry name" value="Autotransporter beta-domain"/>
    <property type="match status" value="1"/>
</dbReference>
<keyword evidence="3" id="KW-0645">Protease</keyword>
<evidence type="ECO:0000313" key="4">
    <source>
        <dbReference type="Proteomes" id="UP000366872"/>
    </source>
</evidence>
<dbReference type="SUPFAM" id="SSF103515">
    <property type="entry name" value="Autotransporter"/>
    <property type="match status" value="1"/>
</dbReference>
<dbReference type="Proteomes" id="UP000366872">
    <property type="component" value="Unassembled WGS sequence"/>
</dbReference>
<evidence type="ECO:0000259" key="2">
    <source>
        <dbReference type="PROSITE" id="PS51208"/>
    </source>
</evidence>
<dbReference type="AlphaFoldDB" id="A0A6C2U577"/>
<accession>A0A6C2U577</accession>
<protein>
    <submittedName>
        <fullName evidence="3">Extracellular serine protease</fullName>
    </submittedName>
</protein>
<reference evidence="3 4" key="1">
    <citation type="submission" date="2019-04" db="EMBL/GenBank/DDBJ databases">
        <authorList>
            <person name="Van Vliet M D."/>
        </authorList>
    </citation>
    <scope>NUCLEOTIDE SEQUENCE [LARGE SCALE GENOMIC DNA]</scope>
    <source>
        <strain evidence="3 4">F1</strain>
    </source>
</reference>
<feature type="region of interest" description="Disordered" evidence="1">
    <location>
        <begin position="862"/>
        <end position="883"/>
    </location>
</feature>
<dbReference type="PROSITE" id="PS51208">
    <property type="entry name" value="AUTOTRANSPORTER"/>
    <property type="match status" value="1"/>
</dbReference>
<sequence>MKQLILGISAVLLVQGALGQAESEWMAVDSGNAYNGGAGNYRANRGTSQQNSEAFSYGKAIGEAWARTIQWPENFTSSSGEASFMKGETGDVLVQLYHDVDGRFAEVSGKDGYGGATIVIDNTLTPTVKMTGKKIDRSNSRQRTADNAVTIWQLDSYTDWPDRQISTHWNFLEGIYQGGQNFSGMLVTKGGLINIQSASFLGGIGDAESSETDSFKAAPSGIAIAMLQSGLIVNNISGDANDLIAGSPFSGSTVNSGGGNYNGSADFSGGDGLYAQDIKAGGAYLAGDFKGSVVESGTRSIEFTNYDTVSGYGNGRGGRGAVLYGVSGGTTIENATFLGGGAAQVTVGGPDGLANAVGGEGLILVSTGTTTLSNAIARAGISSTASIIPGGYYDLEINEYPIEILPTDDNGTAIAHGGAGVRLESVTSITIDELTATGSAGGSASVAATNGYAGAVGGHGLSARSSTVVINSGTFKGGNGGFATSGGTAEAFGGAGVYVNAGSLTINGGEFTGGKGGRANGETQAGNYGLVAEEANVTINEVTNTAPTIINGDIYVSNDTTSKALNILGGSIGGDIYSVGSQTTTMKISTNATYTGSFEQTAGTVIVDLDAAEEAKFFTDVSIVEGTMQFNDFQVITEAGSSFVLGNTNSILRFGQGAYLTDGTVLDAGYGTVESTAGNIEMGDNSRIYMRMVPVFDTNGVSTLQGGSLTGNLVLSNTTAKIQATGIAAEYMGDVQISTGNVLASTNDLQQYVSTDFGWLTQTTAAKTNNGLVVEYGYKSVGSELEELSVIIGKIDNAITNLANTDFYALNALGADTGSTAIRYSIAQIPDATEAAFQNAQQMNHQIAARNTEFRSMNGFASTTPKFTSPAQPTGVAGPKTDDQRTWQGWIRAYGSKGDRDASENFSAYEMATFGTVIGIDKNFGNLLLGFAGGYSRSDIDAESYNADVKNFHGSIYSTVGGESFYVDMALTLGSSKTEESSSISGILTDGTPTFNSGLFSAYVGGGMTFDIAEKISLTPEASLLTSMYGQEEFKRSGAIYQYEDADGNTQDEATYEAYGSWSALSSLGVNLSTFHQLDWLNQGLAFIPEVRAHWLHEFNADQEDFDATIYGTPVTLGVRSREEDLMRLGLGFDVWNWKYQNTKFEIDYDGLFSKDYQENIISGKVTYRF</sequence>
<evidence type="ECO:0000256" key="1">
    <source>
        <dbReference type="SAM" id="MobiDB-lite"/>
    </source>
</evidence>
<dbReference type="SMART" id="SM00869">
    <property type="entry name" value="Autotransporter"/>
    <property type="match status" value="1"/>
</dbReference>
<dbReference type="InterPro" id="IPR036709">
    <property type="entry name" value="Autotransporte_beta_dom_sf"/>
</dbReference>
<evidence type="ECO:0000313" key="3">
    <source>
        <dbReference type="EMBL" id="VGO15218.1"/>
    </source>
</evidence>